<proteinExistence type="predicted"/>
<accession>A0A1P8KE44</accession>
<name>A0A1P8KE44_9BURK</name>
<gene>
    <name evidence="1" type="ORF">RS694_18280</name>
</gene>
<keyword evidence="2" id="KW-1185">Reference proteome</keyword>
<sequence>MHPDVMKHKASLWEGEFGQSRHITDVYWEGDISQPELREVADQISPDWQTIDLELDPAHPRHGQVFRLQKSSLEASDDASFELLLETEEELGGQYVWVHCCQHVYDPLGELEDDSGRTYRQVFNTMMFCMEFTSFEDIAAQCDAHFGKKKWDEYELYLDDDLPVPTATYT</sequence>
<evidence type="ECO:0008006" key="3">
    <source>
        <dbReference type="Google" id="ProtNLM"/>
    </source>
</evidence>
<dbReference type="RefSeq" id="WP_029706485.1">
    <property type="nucleotide sequence ID" value="NZ_CP019239.1"/>
</dbReference>
<organism evidence="1 2">
    <name type="scientific">Rhodoferax saidenbachensis</name>
    <dbReference type="NCBI Taxonomy" id="1484693"/>
    <lineage>
        <taxon>Bacteria</taxon>
        <taxon>Pseudomonadati</taxon>
        <taxon>Pseudomonadota</taxon>
        <taxon>Betaproteobacteria</taxon>
        <taxon>Burkholderiales</taxon>
        <taxon>Comamonadaceae</taxon>
        <taxon>Rhodoferax</taxon>
    </lineage>
</organism>
<dbReference type="STRING" id="1484693.RS694_18280"/>
<evidence type="ECO:0000313" key="2">
    <source>
        <dbReference type="Proteomes" id="UP000186110"/>
    </source>
</evidence>
<protein>
    <recommendedName>
        <fullName evidence="3">DUF4265 domain-containing protein</fullName>
    </recommendedName>
</protein>
<dbReference type="Proteomes" id="UP000186110">
    <property type="component" value="Chromosome"/>
</dbReference>
<evidence type="ECO:0000313" key="1">
    <source>
        <dbReference type="EMBL" id="APW44279.1"/>
    </source>
</evidence>
<dbReference type="KEGG" id="rsb:RS694_18280"/>
<dbReference type="AlphaFoldDB" id="A0A1P8KE44"/>
<reference evidence="1 2" key="1">
    <citation type="submission" date="2017-01" db="EMBL/GenBank/DDBJ databases">
        <authorList>
            <person name="Mah S.A."/>
            <person name="Swanson W.J."/>
            <person name="Moy G.W."/>
            <person name="Vacquier V.D."/>
        </authorList>
    </citation>
    <scope>NUCLEOTIDE SEQUENCE [LARGE SCALE GENOMIC DNA]</scope>
    <source>
        <strain evidence="1 2">DSM 22694</strain>
    </source>
</reference>
<dbReference type="EMBL" id="CP019239">
    <property type="protein sequence ID" value="APW44279.1"/>
    <property type="molecule type" value="Genomic_DNA"/>
</dbReference>